<evidence type="ECO:0000256" key="5">
    <source>
        <dbReference type="PROSITE-ProRule" id="PRU00169"/>
    </source>
</evidence>
<proteinExistence type="predicted"/>
<dbReference type="CDD" id="cd00009">
    <property type="entry name" value="AAA"/>
    <property type="match status" value="1"/>
</dbReference>
<evidence type="ECO:0000259" key="6">
    <source>
        <dbReference type="PROSITE" id="PS50045"/>
    </source>
</evidence>
<dbReference type="Gene3D" id="3.40.50.300">
    <property type="entry name" value="P-loop containing nucleotide triphosphate hydrolases"/>
    <property type="match status" value="1"/>
</dbReference>
<evidence type="ECO:0000256" key="4">
    <source>
        <dbReference type="ARBA" id="ARBA00023163"/>
    </source>
</evidence>
<dbReference type="PROSITE" id="PS50045">
    <property type="entry name" value="SIGMA54_INTERACT_4"/>
    <property type="match status" value="1"/>
</dbReference>
<sequence>MRTPRILFVEDDASLRLTQSLYLEQEGFRVVPAANRREARRALTDGPFDAVVTDLRLGDGDGLDVLSDVRELRPEAETVVITGYGSVESAVEAMKRGAYDYLTKPVDPEDLVRVLQKALERRRLRSQVDHLARRFAEEAGLNRIVAESPAMRAVMESLADVAASDAPVLIQGESGTGKELMAKWIHERSRRAAGPFVAVNCGAVPENLLETELFGHVRGAFTGAYQSKKGLWEAADGGTLFLDEVGEIPPAFQVKLLRTLQEGTIRRVGSVKEIQVDVRIISAGNQDVSALVREGRFRQDLYYRINVVPIHLPPLRDRPEDIRPLTDSILERLSRRMGRRVPKLTAAARRRLQEYPWPGNVRELENTLERVLIFHKKDRIDAEDLNLETPGAPSRGGEDDWNVPLEEVERRHILRVLARCGHNKARAARVLGIGTNTLWRKLKKWESVES</sequence>
<feature type="domain" description="Response regulatory" evidence="7">
    <location>
        <begin position="5"/>
        <end position="119"/>
    </location>
</feature>
<dbReference type="Pfam" id="PF00072">
    <property type="entry name" value="Response_reg"/>
    <property type="match status" value="1"/>
</dbReference>
<organism evidence="8 9">
    <name type="scientific">Desulfacinum infernum DSM 9756</name>
    <dbReference type="NCBI Taxonomy" id="1121391"/>
    <lineage>
        <taxon>Bacteria</taxon>
        <taxon>Pseudomonadati</taxon>
        <taxon>Thermodesulfobacteriota</taxon>
        <taxon>Syntrophobacteria</taxon>
        <taxon>Syntrophobacterales</taxon>
        <taxon>Syntrophobacteraceae</taxon>
        <taxon>Desulfacinum</taxon>
    </lineage>
</organism>
<keyword evidence="9" id="KW-1185">Reference proteome</keyword>
<dbReference type="GO" id="GO:0006355">
    <property type="term" value="P:regulation of DNA-templated transcription"/>
    <property type="evidence" value="ECO:0007669"/>
    <property type="project" value="InterPro"/>
</dbReference>
<feature type="domain" description="Sigma-54 factor interaction" evidence="6">
    <location>
        <begin position="144"/>
        <end position="373"/>
    </location>
</feature>
<gene>
    <name evidence="8" type="ORF">SAMN02745206_01570</name>
</gene>
<evidence type="ECO:0000313" key="9">
    <source>
        <dbReference type="Proteomes" id="UP000184076"/>
    </source>
</evidence>
<dbReference type="SMART" id="SM00448">
    <property type="entry name" value="REC"/>
    <property type="match status" value="1"/>
</dbReference>
<dbReference type="Gene3D" id="1.10.10.60">
    <property type="entry name" value="Homeodomain-like"/>
    <property type="match status" value="1"/>
</dbReference>
<dbReference type="InterPro" id="IPR002078">
    <property type="entry name" value="Sigma_54_int"/>
</dbReference>
<dbReference type="GO" id="GO:0000160">
    <property type="term" value="P:phosphorelay signal transduction system"/>
    <property type="evidence" value="ECO:0007669"/>
    <property type="project" value="InterPro"/>
</dbReference>
<dbReference type="InterPro" id="IPR011006">
    <property type="entry name" value="CheY-like_superfamily"/>
</dbReference>
<dbReference type="Pfam" id="PF02954">
    <property type="entry name" value="HTH_8"/>
    <property type="match status" value="1"/>
</dbReference>
<dbReference type="Pfam" id="PF00158">
    <property type="entry name" value="Sigma54_activat"/>
    <property type="match status" value="1"/>
</dbReference>
<dbReference type="InterPro" id="IPR002197">
    <property type="entry name" value="HTH_Fis"/>
</dbReference>
<dbReference type="InterPro" id="IPR001789">
    <property type="entry name" value="Sig_transdc_resp-reg_receiver"/>
</dbReference>
<keyword evidence="5" id="KW-0597">Phosphoprotein</keyword>
<dbReference type="EMBL" id="FQVB01000013">
    <property type="protein sequence ID" value="SHF22861.1"/>
    <property type="molecule type" value="Genomic_DNA"/>
</dbReference>
<dbReference type="InterPro" id="IPR058031">
    <property type="entry name" value="AAA_lid_NorR"/>
</dbReference>
<keyword evidence="3" id="KW-0805">Transcription regulation</keyword>
<dbReference type="PROSITE" id="PS00675">
    <property type="entry name" value="SIGMA54_INTERACT_1"/>
    <property type="match status" value="1"/>
</dbReference>
<dbReference type="Gene3D" id="1.10.8.60">
    <property type="match status" value="1"/>
</dbReference>
<accession>A0A1M4ZXW3</accession>
<dbReference type="PROSITE" id="PS00688">
    <property type="entry name" value="SIGMA54_INTERACT_3"/>
    <property type="match status" value="1"/>
</dbReference>
<feature type="modified residue" description="4-aspartylphosphate" evidence="5">
    <location>
        <position position="54"/>
    </location>
</feature>
<dbReference type="InterPro" id="IPR009057">
    <property type="entry name" value="Homeodomain-like_sf"/>
</dbReference>
<keyword evidence="4" id="KW-0804">Transcription</keyword>
<evidence type="ECO:0000256" key="3">
    <source>
        <dbReference type="ARBA" id="ARBA00023015"/>
    </source>
</evidence>
<dbReference type="STRING" id="1121391.SAMN02745206_01570"/>
<dbReference type="Proteomes" id="UP000184076">
    <property type="component" value="Unassembled WGS sequence"/>
</dbReference>
<protein>
    <submittedName>
        <fullName evidence="8">Two-component system, NtrC family, response regulator HydG</fullName>
    </submittedName>
</protein>
<dbReference type="PANTHER" id="PTHR32071">
    <property type="entry name" value="TRANSCRIPTIONAL REGULATORY PROTEIN"/>
    <property type="match status" value="1"/>
</dbReference>
<dbReference type="Gene3D" id="3.40.50.2300">
    <property type="match status" value="1"/>
</dbReference>
<dbReference type="InterPro" id="IPR027417">
    <property type="entry name" value="P-loop_NTPase"/>
</dbReference>
<evidence type="ECO:0000313" key="8">
    <source>
        <dbReference type="EMBL" id="SHF22861.1"/>
    </source>
</evidence>
<dbReference type="InterPro" id="IPR025944">
    <property type="entry name" value="Sigma_54_int_dom_CS"/>
</dbReference>
<evidence type="ECO:0000256" key="1">
    <source>
        <dbReference type="ARBA" id="ARBA00022741"/>
    </source>
</evidence>
<dbReference type="RefSeq" id="WP_073038441.1">
    <property type="nucleotide sequence ID" value="NZ_FQVB01000013.1"/>
</dbReference>
<dbReference type="SUPFAM" id="SSF46689">
    <property type="entry name" value="Homeodomain-like"/>
    <property type="match status" value="1"/>
</dbReference>
<dbReference type="Pfam" id="PF25601">
    <property type="entry name" value="AAA_lid_14"/>
    <property type="match status" value="1"/>
</dbReference>
<dbReference type="InterPro" id="IPR025662">
    <property type="entry name" value="Sigma_54_int_dom_ATP-bd_1"/>
</dbReference>
<dbReference type="InterPro" id="IPR003593">
    <property type="entry name" value="AAA+_ATPase"/>
</dbReference>
<dbReference type="OrthoDB" id="9763792at2"/>
<dbReference type="GO" id="GO:0043565">
    <property type="term" value="F:sequence-specific DNA binding"/>
    <property type="evidence" value="ECO:0007669"/>
    <property type="project" value="InterPro"/>
</dbReference>
<dbReference type="SUPFAM" id="SSF52172">
    <property type="entry name" value="CheY-like"/>
    <property type="match status" value="1"/>
</dbReference>
<dbReference type="GO" id="GO:0005524">
    <property type="term" value="F:ATP binding"/>
    <property type="evidence" value="ECO:0007669"/>
    <property type="project" value="UniProtKB-KW"/>
</dbReference>
<name>A0A1M4ZXW3_9BACT</name>
<dbReference type="PRINTS" id="PR01590">
    <property type="entry name" value="HTHFIS"/>
</dbReference>
<reference evidence="9" key="1">
    <citation type="submission" date="2016-11" db="EMBL/GenBank/DDBJ databases">
        <authorList>
            <person name="Varghese N."/>
            <person name="Submissions S."/>
        </authorList>
    </citation>
    <scope>NUCLEOTIDE SEQUENCE [LARGE SCALE GENOMIC DNA]</scope>
    <source>
        <strain evidence="9">DSM 9756</strain>
    </source>
</reference>
<evidence type="ECO:0000259" key="7">
    <source>
        <dbReference type="PROSITE" id="PS50110"/>
    </source>
</evidence>
<dbReference type="SUPFAM" id="SSF52540">
    <property type="entry name" value="P-loop containing nucleoside triphosphate hydrolases"/>
    <property type="match status" value="1"/>
</dbReference>
<evidence type="ECO:0000256" key="2">
    <source>
        <dbReference type="ARBA" id="ARBA00022840"/>
    </source>
</evidence>
<dbReference type="FunFam" id="3.40.50.300:FF:000006">
    <property type="entry name" value="DNA-binding transcriptional regulator NtrC"/>
    <property type="match status" value="1"/>
</dbReference>
<dbReference type="PROSITE" id="PS50110">
    <property type="entry name" value="RESPONSE_REGULATORY"/>
    <property type="match status" value="1"/>
</dbReference>
<keyword evidence="2" id="KW-0067">ATP-binding</keyword>
<dbReference type="AlphaFoldDB" id="A0A1M4ZXW3"/>
<dbReference type="SMART" id="SM00382">
    <property type="entry name" value="AAA"/>
    <property type="match status" value="1"/>
</dbReference>
<keyword evidence="1" id="KW-0547">Nucleotide-binding</keyword>